<dbReference type="GeneID" id="9745295"/>
<feature type="transmembrane region" description="Helical" evidence="6">
    <location>
        <begin position="297"/>
        <end position="317"/>
    </location>
</feature>
<dbReference type="RefSeq" id="WP_013330716.1">
    <property type="nucleotide sequence ID" value="NC_014507.1"/>
</dbReference>
<name>E1RHG0_METP4</name>
<dbReference type="InterPro" id="IPR013525">
    <property type="entry name" value="ABC2_TM"/>
</dbReference>
<dbReference type="GO" id="GO:0005886">
    <property type="term" value="C:plasma membrane"/>
    <property type="evidence" value="ECO:0007669"/>
    <property type="project" value="UniProtKB-SubCell"/>
</dbReference>
<feature type="transmembrane region" description="Helical" evidence="6">
    <location>
        <begin position="171"/>
        <end position="193"/>
    </location>
</feature>
<evidence type="ECO:0000256" key="4">
    <source>
        <dbReference type="ARBA" id="ARBA00022989"/>
    </source>
</evidence>
<dbReference type="Pfam" id="PF12698">
    <property type="entry name" value="ABC2_membrane_3"/>
    <property type="match status" value="1"/>
</dbReference>
<evidence type="ECO:0000259" key="7">
    <source>
        <dbReference type="Pfam" id="PF12698"/>
    </source>
</evidence>
<dbReference type="InterPro" id="IPR051449">
    <property type="entry name" value="ABC-2_transporter_component"/>
</dbReference>
<dbReference type="STRING" id="679926.Mpet_2800"/>
<evidence type="ECO:0000256" key="2">
    <source>
        <dbReference type="ARBA" id="ARBA00022475"/>
    </source>
</evidence>
<dbReference type="GO" id="GO:0140359">
    <property type="term" value="F:ABC-type transporter activity"/>
    <property type="evidence" value="ECO:0007669"/>
    <property type="project" value="InterPro"/>
</dbReference>
<feature type="transmembrane region" description="Helical" evidence="6">
    <location>
        <begin position="252"/>
        <end position="276"/>
    </location>
</feature>
<comment type="subcellular location">
    <subcellularLocation>
        <location evidence="1">Cell membrane</location>
        <topology evidence="1">Multi-pass membrane protein</topology>
    </subcellularLocation>
</comment>
<dbReference type="eggNOG" id="arCOG01462">
    <property type="taxonomic scope" value="Archaea"/>
</dbReference>
<keyword evidence="4 6" id="KW-1133">Transmembrane helix</keyword>
<feature type="transmembrane region" description="Helical" evidence="6">
    <location>
        <begin position="21"/>
        <end position="41"/>
    </location>
</feature>
<dbReference type="PANTHER" id="PTHR30294">
    <property type="entry name" value="MEMBRANE COMPONENT OF ABC TRANSPORTER YHHJ-RELATED"/>
    <property type="match status" value="1"/>
</dbReference>
<reference evidence="8 9" key="1">
    <citation type="journal article" date="2010" name="Stand. Genomic Sci.">
        <title>Complete genome sequence of Methanoplanus petrolearius type strain (SEBR 4847).</title>
        <authorList>
            <person name="Brambilla E."/>
            <person name="Djao O.D."/>
            <person name="Daligault H."/>
            <person name="Lapidus A."/>
            <person name="Lucas S."/>
            <person name="Hammon N."/>
            <person name="Nolan M."/>
            <person name="Tice H."/>
            <person name="Cheng J.F."/>
            <person name="Han C."/>
            <person name="Tapia R."/>
            <person name="Goodwin L."/>
            <person name="Pitluck S."/>
            <person name="Liolios K."/>
            <person name="Ivanova N."/>
            <person name="Mavromatis K."/>
            <person name="Mikhailova N."/>
            <person name="Pati A."/>
            <person name="Chen A."/>
            <person name="Palaniappan K."/>
            <person name="Land M."/>
            <person name="Hauser L."/>
            <person name="Chang Y.J."/>
            <person name="Jeffries C.D."/>
            <person name="Rohde M."/>
            <person name="Spring S."/>
            <person name="Sikorski J."/>
            <person name="Goker M."/>
            <person name="Woyke T."/>
            <person name="Bristow J."/>
            <person name="Eisen J.A."/>
            <person name="Markowitz V."/>
            <person name="Hugenholtz P."/>
            <person name="Kyrpides N.C."/>
            <person name="Klenk H.P."/>
        </authorList>
    </citation>
    <scope>NUCLEOTIDE SEQUENCE [LARGE SCALE GENOMIC DNA]</scope>
    <source>
        <strain evidence="9">DSM 11571 / OCM 486 / SEBR 4847</strain>
    </source>
</reference>
<accession>E1RHG0</accession>
<dbReference type="EMBL" id="CP002117">
    <property type="protein sequence ID" value="ADN37543.1"/>
    <property type="molecule type" value="Genomic_DNA"/>
</dbReference>
<dbReference type="KEGG" id="mpi:Mpet_2800"/>
<dbReference type="AlphaFoldDB" id="E1RHG0"/>
<dbReference type="Proteomes" id="UP000006565">
    <property type="component" value="Chromosome"/>
</dbReference>
<feature type="transmembrane region" description="Helical" evidence="6">
    <location>
        <begin position="222"/>
        <end position="246"/>
    </location>
</feature>
<feature type="transmembrane region" description="Helical" evidence="6">
    <location>
        <begin position="351"/>
        <end position="373"/>
    </location>
</feature>
<protein>
    <submittedName>
        <fullName evidence="8">Putative ATP-dependent Na+ efflux pump</fullName>
    </submittedName>
</protein>
<evidence type="ECO:0000256" key="5">
    <source>
        <dbReference type="ARBA" id="ARBA00023136"/>
    </source>
</evidence>
<keyword evidence="5 6" id="KW-0472">Membrane</keyword>
<evidence type="ECO:0000256" key="3">
    <source>
        <dbReference type="ARBA" id="ARBA00022692"/>
    </source>
</evidence>
<keyword evidence="9" id="KW-1185">Reference proteome</keyword>
<organism evidence="8 9">
    <name type="scientific">Methanolacinia petrolearia (strain DSM 11571 / OCM 486 / SEBR 4847)</name>
    <name type="common">Methanoplanus petrolearius</name>
    <dbReference type="NCBI Taxonomy" id="679926"/>
    <lineage>
        <taxon>Archaea</taxon>
        <taxon>Methanobacteriati</taxon>
        <taxon>Methanobacteriota</taxon>
        <taxon>Stenosarchaea group</taxon>
        <taxon>Methanomicrobia</taxon>
        <taxon>Methanomicrobiales</taxon>
        <taxon>Methanomicrobiaceae</taxon>
        <taxon>Methanolacinia</taxon>
    </lineage>
</organism>
<feature type="domain" description="ABC-2 type transporter transmembrane" evidence="7">
    <location>
        <begin position="20"/>
        <end position="365"/>
    </location>
</feature>
<evidence type="ECO:0000313" key="9">
    <source>
        <dbReference type="Proteomes" id="UP000006565"/>
    </source>
</evidence>
<evidence type="ECO:0000313" key="8">
    <source>
        <dbReference type="EMBL" id="ADN37543.1"/>
    </source>
</evidence>
<dbReference type="OrthoDB" id="146982at2157"/>
<evidence type="ECO:0000256" key="6">
    <source>
        <dbReference type="SAM" id="Phobius"/>
    </source>
</evidence>
<gene>
    <name evidence="8" type="ordered locus">Mpet_2800</name>
</gene>
<sequence precursor="true">MGSKTAVIARHEFSKTVRRKGFLFGTFGLPILLMLVFGIAFSQMPGLIGDTEQQDTGFVDYAGILTAGDGYISYPDESSAEAAVGNGEITDFFVLQADYPDTGAVTVYTTKSPVAGIDYSDIGVFIRSSIVNNAGLPYSTSERIIDPVKKTETVELDDEGNVAENEPLGAFIIPMILAFMLVFSIITSSGYLMQGIGEEKENRSGEMLLSSVSADQLLRGKIFGYGAVGLLQMGVWIAMVASVLLLSPFSGLISGIGISWIIVPVLVYFILGYFLYSISIACTAAISTTTAEAQQSSMIFTMFAIIPVAFSEFIVSAPDSPVLTVLTYFPYTAPFITIFRLSTGDVSYPEIAASLAILLISIYVAAKLSARIFRMGMLLTGKRAGLADVIKFLKG</sequence>
<keyword evidence="2" id="KW-1003">Cell membrane</keyword>
<dbReference type="HOGENOM" id="CLU_046841_0_1_2"/>
<keyword evidence="3 6" id="KW-0812">Transmembrane</keyword>
<evidence type="ECO:0000256" key="1">
    <source>
        <dbReference type="ARBA" id="ARBA00004651"/>
    </source>
</evidence>
<dbReference type="PANTHER" id="PTHR30294:SF29">
    <property type="entry name" value="MULTIDRUG ABC TRANSPORTER PERMEASE YBHS-RELATED"/>
    <property type="match status" value="1"/>
</dbReference>
<proteinExistence type="predicted"/>